<comment type="caution">
    <text evidence="2">The sequence shown here is derived from an EMBL/GenBank/DDBJ whole genome shotgun (WGS) entry which is preliminary data.</text>
</comment>
<reference evidence="2" key="1">
    <citation type="submission" date="2019-12" db="EMBL/GenBank/DDBJ databases">
        <title>Genome sequencing and annotation of Brassica cretica.</title>
        <authorList>
            <person name="Studholme D.J."/>
            <person name="Sarris P."/>
        </authorList>
    </citation>
    <scope>NUCLEOTIDE SEQUENCE</scope>
    <source>
        <strain evidence="2">PFS-109/04</strain>
        <tissue evidence="2">Leaf</tissue>
    </source>
</reference>
<evidence type="ECO:0000256" key="1">
    <source>
        <dbReference type="SAM" id="MobiDB-lite"/>
    </source>
</evidence>
<name>A0A8S9MMI8_BRACR</name>
<feature type="compositionally biased region" description="Basic and acidic residues" evidence="1">
    <location>
        <begin position="67"/>
        <end position="76"/>
    </location>
</feature>
<feature type="compositionally biased region" description="Polar residues" evidence="1">
    <location>
        <begin position="1"/>
        <end position="13"/>
    </location>
</feature>
<dbReference type="Proteomes" id="UP000712600">
    <property type="component" value="Unassembled WGS sequence"/>
</dbReference>
<evidence type="ECO:0000313" key="3">
    <source>
        <dbReference type="Proteomes" id="UP000712600"/>
    </source>
</evidence>
<feature type="region of interest" description="Disordered" evidence="1">
    <location>
        <begin position="1"/>
        <end position="76"/>
    </location>
</feature>
<sequence>MTFTDNEGSTKPSLKQERQSLEKISRRIILGPEDYPEGDPKGQHAKRGWQSPGPAITGGVHSRRRSNSRDHHCCNL</sequence>
<gene>
    <name evidence="2" type="ORF">F2Q69_00057627</name>
</gene>
<dbReference type="EMBL" id="QGKX02002183">
    <property type="protein sequence ID" value="KAF3485115.1"/>
    <property type="molecule type" value="Genomic_DNA"/>
</dbReference>
<organism evidence="2 3">
    <name type="scientific">Brassica cretica</name>
    <name type="common">Mustard</name>
    <dbReference type="NCBI Taxonomy" id="69181"/>
    <lineage>
        <taxon>Eukaryota</taxon>
        <taxon>Viridiplantae</taxon>
        <taxon>Streptophyta</taxon>
        <taxon>Embryophyta</taxon>
        <taxon>Tracheophyta</taxon>
        <taxon>Spermatophyta</taxon>
        <taxon>Magnoliopsida</taxon>
        <taxon>eudicotyledons</taxon>
        <taxon>Gunneridae</taxon>
        <taxon>Pentapetalae</taxon>
        <taxon>rosids</taxon>
        <taxon>malvids</taxon>
        <taxon>Brassicales</taxon>
        <taxon>Brassicaceae</taxon>
        <taxon>Brassiceae</taxon>
        <taxon>Brassica</taxon>
    </lineage>
</organism>
<dbReference type="AlphaFoldDB" id="A0A8S9MMI8"/>
<accession>A0A8S9MMI8</accession>
<feature type="compositionally biased region" description="Basic and acidic residues" evidence="1">
    <location>
        <begin position="14"/>
        <end position="25"/>
    </location>
</feature>
<proteinExistence type="predicted"/>
<evidence type="ECO:0000313" key="2">
    <source>
        <dbReference type="EMBL" id="KAF3485115.1"/>
    </source>
</evidence>
<protein>
    <submittedName>
        <fullName evidence="2">Uncharacterized protein</fullName>
    </submittedName>
</protein>